<feature type="transmembrane region" description="Helical" evidence="2">
    <location>
        <begin position="497"/>
        <end position="518"/>
    </location>
</feature>
<name>A0A517R6I1_9PLAN</name>
<dbReference type="InterPro" id="IPR052722">
    <property type="entry name" value="PgpH_phosphodiesterase"/>
</dbReference>
<dbReference type="InterPro" id="IPR006675">
    <property type="entry name" value="HDIG_dom"/>
</dbReference>
<sequence length="773" mass="85196">MPLIPSKKGRSPRSVKLRTSQTAAGRFDALVRSQQRLVQVILVICACVGVVLAVRAERPPFPYRLGDYATHGLAAKVPFRREDEFNTERARSIRAEQVRPIFINFASRLDDLTDLLAKDLRRVLSTERLENLPEDTAAAFGLTELESTAVGQGGNVEARREFDDLKSAAGRDPEAIEDGRLERILADFEEIVDLFRRTGITTPEELASLNIQRDGLIAVYDRAGEKVAAVAQNEIVLADLLQETGKVGEALVSKQSLKLLAPFLKQWMLRLTPVTLSYDSLATQLARQEARESVDPVYDQYNPRDILVEPGTRISEQELTTLRAEYDSIVAKLSLTQSAARTLTVIVMVAVLAVLNGYYLVKNEPLLVGNPVSLAVYLAATVLAIWAARVLSFDPWRAEIIPLVAVVMLFAITYNQVLATITAFTLTSVVVLSTTADLSHFILLMSVCAAAIIPLAEVSSRSKIIKIGVTCGLVYFVVSFGLGLLERQNFQELRSDTMLLSLSLQGAFWCVVTGYLVAGSLPFIESVFGVVTDISLLEMSDVSHPLLQELVRRAPGTYNHSIAVATIGETAADAIGANGLLVRVGAYFHDVGKMLKPQYFIENMSEGTQSRHEQLAPAMSTLIIIGHVKDGVDLARDHNVPERIIDFIEQHHGTTLVEYFYREAAKHAEQSPDHRGEAEESAFRYPGPKPQSREAGVMMLSDAVESASRTLSEPTPKRLESLVHSLTMKRLLDGQFDESSLTLSEINRVQESLTKSLIGIYHGRIKYPEQKSA</sequence>
<dbReference type="Proteomes" id="UP000317318">
    <property type="component" value="Chromosome"/>
</dbReference>
<feature type="transmembrane region" description="Helical" evidence="2">
    <location>
        <begin position="438"/>
        <end position="455"/>
    </location>
</feature>
<dbReference type="PANTHER" id="PTHR36442">
    <property type="entry name" value="CYCLIC-DI-AMP PHOSPHODIESTERASE PGPH"/>
    <property type="match status" value="1"/>
</dbReference>
<accession>A0A517R6I1</accession>
<dbReference type="NCBIfam" id="TIGR00277">
    <property type="entry name" value="HDIG"/>
    <property type="match status" value="1"/>
</dbReference>
<feature type="transmembrane region" description="Helical" evidence="2">
    <location>
        <begin position="467"/>
        <end position="485"/>
    </location>
</feature>
<keyword evidence="2" id="KW-0472">Membrane</keyword>
<keyword evidence="2" id="KW-0812">Transmembrane</keyword>
<dbReference type="CDD" id="cd00077">
    <property type="entry name" value="HDc"/>
    <property type="match status" value="1"/>
</dbReference>
<reference evidence="4 5" key="1">
    <citation type="submission" date="2019-02" db="EMBL/GenBank/DDBJ databases">
        <title>Deep-cultivation of Planctomycetes and their phenomic and genomic characterization uncovers novel biology.</title>
        <authorList>
            <person name="Wiegand S."/>
            <person name="Jogler M."/>
            <person name="Boedeker C."/>
            <person name="Pinto D."/>
            <person name="Vollmers J."/>
            <person name="Rivas-Marin E."/>
            <person name="Kohn T."/>
            <person name="Peeters S.H."/>
            <person name="Heuer A."/>
            <person name="Rast P."/>
            <person name="Oberbeckmann S."/>
            <person name="Bunk B."/>
            <person name="Jeske O."/>
            <person name="Meyerdierks A."/>
            <person name="Storesund J.E."/>
            <person name="Kallscheuer N."/>
            <person name="Luecker S."/>
            <person name="Lage O.M."/>
            <person name="Pohl T."/>
            <person name="Merkel B.J."/>
            <person name="Hornburger P."/>
            <person name="Mueller R.-W."/>
            <person name="Bruemmer F."/>
            <person name="Labrenz M."/>
            <person name="Spormann A.M."/>
            <person name="Op den Camp H."/>
            <person name="Overmann J."/>
            <person name="Amann R."/>
            <person name="Jetten M.S.M."/>
            <person name="Mascher T."/>
            <person name="Medema M.H."/>
            <person name="Devos D.P."/>
            <person name="Kaster A.-K."/>
            <person name="Ovreas L."/>
            <person name="Rohde M."/>
            <person name="Galperin M.Y."/>
            <person name="Jogler C."/>
        </authorList>
    </citation>
    <scope>NUCLEOTIDE SEQUENCE [LARGE SCALE GENOMIC DNA]</scope>
    <source>
        <strain evidence="4 5">Pan189</strain>
    </source>
</reference>
<feature type="transmembrane region" description="Helical" evidence="2">
    <location>
        <begin position="367"/>
        <end position="388"/>
    </location>
</feature>
<proteinExistence type="predicted"/>
<evidence type="ECO:0000313" key="5">
    <source>
        <dbReference type="Proteomes" id="UP000317318"/>
    </source>
</evidence>
<feature type="compositionally biased region" description="Basic and acidic residues" evidence="1">
    <location>
        <begin position="667"/>
        <end position="682"/>
    </location>
</feature>
<evidence type="ECO:0000259" key="3">
    <source>
        <dbReference type="SMART" id="SM00471"/>
    </source>
</evidence>
<feature type="transmembrane region" description="Helical" evidence="2">
    <location>
        <begin position="37"/>
        <end position="54"/>
    </location>
</feature>
<dbReference type="InterPro" id="IPR011624">
    <property type="entry name" value="Metal-dep_PHydrolase_7TM_extra"/>
</dbReference>
<protein>
    <recommendedName>
        <fullName evidence="3">HD/PDEase domain-containing protein</fullName>
    </recommendedName>
</protein>
<evidence type="ECO:0000256" key="2">
    <source>
        <dbReference type="SAM" id="Phobius"/>
    </source>
</evidence>
<dbReference type="Pfam" id="PF07698">
    <property type="entry name" value="7TM-7TMR_HD"/>
    <property type="match status" value="1"/>
</dbReference>
<feature type="transmembrane region" description="Helical" evidence="2">
    <location>
        <begin position="342"/>
        <end position="361"/>
    </location>
</feature>
<dbReference type="KEGG" id="svp:Pan189_39150"/>
<feature type="domain" description="HD/PDEase" evidence="3">
    <location>
        <begin position="553"/>
        <end position="716"/>
    </location>
</feature>
<evidence type="ECO:0000313" key="4">
    <source>
        <dbReference type="EMBL" id="QDT39507.1"/>
    </source>
</evidence>
<dbReference type="Pfam" id="PF07697">
    <property type="entry name" value="7TMR-HDED"/>
    <property type="match status" value="1"/>
</dbReference>
<dbReference type="SMART" id="SM00471">
    <property type="entry name" value="HDc"/>
    <property type="match status" value="1"/>
</dbReference>
<feature type="transmembrane region" description="Helical" evidence="2">
    <location>
        <begin position="400"/>
        <end position="426"/>
    </location>
</feature>
<dbReference type="PANTHER" id="PTHR36442:SF1">
    <property type="entry name" value="CYCLIC-DI-AMP PHOSPHODIESTERASE PGPH"/>
    <property type="match status" value="1"/>
</dbReference>
<evidence type="ECO:0000256" key="1">
    <source>
        <dbReference type="SAM" id="MobiDB-lite"/>
    </source>
</evidence>
<dbReference type="EMBL" id="CP036268">
    <property type="protein sequence ID" value="QDT39507.1"/>
    <property type="molecule type" value="Genomic_DNA"/>
</dbReference>
<gene>
    <name evidence="4" type="ORF">Pan189_39150</name>
</gene>
<dbReference type="InterPro" id="IPR006674">
    <property type="entry name" value="HD_domain"/>
</dbReference>
<dbReference type="Gene3D" id="1.10.3210.10">
    <property type="entry name" value="Hypothetical protein af1432"/>
    <property type="match status" value="1"/>
</dbReference>
<dbReference type="SUPFAM" id="SSF109604">
    <property type="entry name" value="HD-domain/PDEase-like"/>
    <property type="match status" value="1"/>
</dbReference>
<dbReference type="AlphaFoldDB" id="A0A517R6I1"/>
<organism evidence="4 5">
    <name type="scientific">Stratiformator vulcanicus</name>
    <dbReference type="NCBI Taxonomy" id="2527980"/>
    <lineage>
        <taxon>Bacteria</taxon>
        <taxon>Pseudomonadati</taxon>
        <taxon>Planctomycetota</taxon>
        <taxon>Planctomycetia</taxon>
        <taxon>Planctomycetales</taxon>
        <taxon>Planctomycetaceae</taxon>
        <taxon>Stratiformator</taxon>
    </lineage>
</organism>
<dbReference type="InterPro" id="IPR003607">
    <property type="entry name" value="HD/PDEase_dom"/>
</dbReference>
<dbReference type="InterPro" id="IPR011621">
    <property type="entry name" value="Metal-dep_PHydrolase_7TM_intra"/>
</dbReference>
<keyword evidence="5" id="KW-1185">Reference proteome</keyword>
<dbReference type="Pfam" id="PF01966">
    <property type="entry name" value="HD"/>
    <property type="match status" value="1"/>
</dbReference>
<keyword evidence="2" id="KW-1133">Transmembrane helix</keyword>
<feature type="region of interest" description="Disordered" evidence="1">
    <location>
        <begin position="667"/>
        <end position="693"/>
    </location>
</feature>
<dbReference type="OrthoDB" id="9806952at2"/>
<dbReference type="RefSeq" id="WP_145365640.1">
    <property type="nucleotide sequence ID" value="NZ_CP036268.1"/>
</dbReference>